<evidence type="ECO:0000313" key="2">
    <source>
        <dbReference type="Proteomes" id="UP000679307"/>
    </source>
</evidence>
<keyword evidence="2" id="KW-1185">Reference proteome</keyword>
<accession>A0ABX8EPK6</accession>
<name>A0ABX8EPK6_9ACTN</name>
<sequence length="219" mass="24198">MVVLVPEHRRREAEDVIAQARRSDNHDLLMTVWSYDQVLAALTASLGANPDLEQLRGLIQVSEALDIKPFTQAELDTKCAARHADLVRVVALASSALSNDGRRVLPSRTQDPDFEWMRYVEVNPDKTCIGVGVRRSPEHLGVPSWIWVRVHRGTYNAESAGRLLEEVYPGRAALLTDGTTWMPLTVPVGVGGAAMQQALLDQLTEITRVLSHCVDDLPS</sequence>
<dbReference type="EMBL" id="CP075371">
    <property type="protein sequence ID" value="QVT81203.1"/>
    <property type="molecule type" value="Genomic_DNA"/>
</dbReference>
<evidence type="ECO:0000313" key="1">
    <source>
        <dbReference type="EMBL" id="QVT81203.1"/>
    </source>
</evidence>
<dbReference type="Proteomes" id="UP000679307">
    <property type="component" value="Chromosome"/>
</dbReference>
<gene>
    <name evidence="1" type="ORF">ENKNEFLB_03611</name>
</gene>
<organism evidence="1 2">
    <name type="scientific">Nocardioides aquaticus</name>
    <dbReference type="NCBI Taxonomy" id="160826"/>
    <lineage>
        <taxon>Bacteria</taxon>
        <taxon>Bacillati</taxon>
        <taxon>Actinomycetota</taxon>
        <taxon>Actinomycetes</taxon>
        <taxon>Propionibacteriales</taxon>
        <taxon>Nocardioidaceae</taxon>
        <taxon>Nocardioides</taxon>
    </lineage>
</organism>
<protein>
    <submittedName>
        <fullName evidence="1">Uncharacterized protein</fullName>
    </submittedName>
</protein>
<proteinExistence type="predicted"/>
<reference evidence="1 2" key="1">
    <citation type="submission" date="2021-05" db="EMBL/GenBank/DDBJ databases">
        <title>Complete genome of Nocardioides aquaticus KCTC 9944T isolated from meromictic and hypersaline Ekho Lake, Antarctica.</title>
        <authorList>
            <person name="Hwang K."/>
            <person name="Kim K.M."/>
            <person name="Choe H."/>
        </authorList>
    </citation>
    <scope>NUCLEOTIDE SEQUENCE [LARGE SCALE GENOMIC DNA]</scope>
    <source>
        <strain evidence="1 2">KCTC 9944</strain>
    </source>
</reference>